<dbReference type="Proteomes" id="UP000582213">
    <property type="component" value="Unassembled WGS sequence"/>
</dbReference>
<keyword evidence="1" id="KW-0812">Transmembrane</keyword>
<keyword evidence="4" id="KW-1185">Reference proteome</keyword>
<dbReference type="Proteomes" id="UP000427373">
    <property type="component" value="Chromosome"/>
</dbReference>
<keyword evidence="1" id="KW-1133">Transmembrane helix</keyword>
<sequence>MVIKKKGLSEVVGFFILLIILLAVLIPLGIYMFSQPTIQTQSAESANSYKNLATEQFRDFQPVVFNAGGFAVAPVYFIYQDGNVYFVFVNKQNPPVTLVIKALEVFNGKTWVTQPVNVVVSTSYATTTFAGFPAIQITLKESPYNNQASYVAAVTQYGNIIYASPPYVLPIAKLIKPLGIASINPYNFSIIEEPGFQQVEETSDCVPLVNFIHSINGPYSNTMTFLGDYLTGNKSLPFSYEGYWFGPIAYPSQSSQSPPSFKGIMKGIFVGANFTFAGANDGYFTGSLGSSQGYPIYFTNGKAESATFNNSFILGSISGVFSGSIIIPGGAINNYFLATSNQLSVTLKGEEGTYYIANVTGSITFNGKFNGYVNGMHEYVDGNNKVINGMINNGTLTGEIISATFTPGYVTVQQFGIAQQQYVNGYINVSNTQISITANGISNLLGQLVAAPIISGTFTNAVFSNAMANSPTQSAFLLFPSPFNVTLNDYVGNLTLSNNHAVGEFNGEIVFPQNQYALSVVAVSDFDGYINGVFSGGYDYLLGGFLSPVTLSVIESNASVLPAYSFPLFSKYEYNVLSPLVIKVQVAIGNPSNVTLEFTKVQVAMKAEGILQLIGQSATPAQPFSATLYGSVEDELNKPIIVTPLNVSNFTLYLTVPINSVFSSSQIFPPSSNQQYEAIESFTVDYIELYLTFVEPNGYGITVSTVIPPYYIPVSGEVNS</sequence>
<reference evidence="2 5" key="2">
    <citation type="submission" date="2020-08" db="EMBL/GenBank/DDBJ databases">
        <title>Genomic Encyclopedia of Type Strains, Phase IV (KMG-IV): sequencing the most valuable type-strain genomes for metagenomic binning, comparative biology and taxonomic classification.</title>
        <authorList>
            <person name="Goeker M."/>
        </authorList>
    </citation>
    <scope>NUCLEOTIDE SEQUENCE [LARGE SCALE GENOMIC DNA]</scope>
    <source>
        <strain evidence="2 5">DSM 12421</strain>
    </source>
</reference>
<protein>
    <submittedName>
        <fullName evidence="2">Putative membrane protein YfcA</fullName>
    </submittedName>
</protein>
<reference evidence="3 4" key="1">
    <citation type="submission" date="2019-10" db="EMBL/GenBank/DDBJ databases">
        <title>Genome Sequences from Six Type Strain Members of the Archaeal Family Sulfolobaceae: Acidianus ambivalens, Acidianus infernus, Metallosphaera prunae, Stygiolobus azoricus, Sulfolobus metallicus, and Sulfurisphaera ohwakuensis.</title>
        <authorList>
            <person name="Counts J.A."/>
            <person name="Kelly R.M."/>
        </authorList>
    </citation>
    <scope>NUCLEOTIDE SEQUENCE [LARGE SCALE GENOMIC DNA]</scope>
    <source>
        <strain evidence="3 4">TA-1</strain>
    </source>
</reference>
<proteinExistence type="predicted"/>
<feature type="transmembrane region" description="Helical" evidence="1">
    <location>
        <begin position="12"/>
        <end position="33"/>
    </location>
</feature>
<evidence type="ECO:0000313" key="2">
    <source>
        <dbReference type="EMBL" id="MBB5255035.1"/>
    </source>
</evidence>
<gene>
    <name evidence="3" type="ORF">D1869_04720</name>
    <name evidence="2" type="ORF">HNQ62_002810</name>
</gene>
<dbReference type="GeneID" id="42800522"/>
<evidence type="ECO:0000313" key="3">
    <source>
        <dbReference type="EMBL" id="QGR16575.1"/>
    </source>
</evidence>
<dbReference type="AlphaFoldDB" id="A0A650CFX6"/>
<evidence type="ECO:0000256" key="1">
    <source>
        <dbReference type="SAM" id="Phobius"/>
    </source>
</evidence>
<dbReference type="KEGG" id="soh:D1869_04720"/>
<name>A0A650CFX6_SULOH</name>
<evidence type="ECO:0000313" key="4">
    <source>
        <dbReference type="Proteomes" id="UP000427373"/>
    </source>
</evidence>
<dbReference type="OrthoDB" id="42152at2157"/>
<accession>A0A650CFX6</accession>
<keyword evidence="1" id="KW-0472">Membrane</keyword>
<dbReference type="EMBL" id="CP045484">
    <property type="protein sequence ID" value="QGR16575.1"/>
    <property type="molecule type" value="Genomic_DNA"/>
</dbReference>
<dbReference type="EMBL" id="JACHFY010000038">
    <property type="protein sequence ID" value="MBB5255035.1"/>
    <property type="molecule type" value="Genomic_DNA"/>
</dbReference>
<organism evidence="3 4">
    <name type="scientific">Sulfurisphaera ohwakuensis</name>
    <dbReference type="NCBI Taxonomy" id="69656"/>
    <lineage>
        <taxon>Archaea</taxon>
        <taxon>Thermoproteota</taxon>
        <taxon>Thermoprotei</taxon>
        <taxon>Sulfolobales</taxon>
        <taxon>Sulfolobaceae</taxon>
        <taxon>Sulfurisphaera</taxon>
    </lineage>
</organism>
<dbReference type="RefSeq" id="WP_156014132.1">
    <property type="nucleotide sequence ID" value="NZ_CP045484.1"/>
</dbReference>
<evidence type="ECO:0000313" key="5">
    <source>
        <dbReference type="Proteomes" id="UP000582213"/>
    </source>
</evidence>